<dbReference type="SUPFAM" id="SSF46785">
    <property type="entry name" value="Winged helix' DNA-binding domain"/>
    <property type="match status" value="1"/>
</dbReference>
<accession>B3RI66</accession>
<evidence type="ECO:0000313" key="7">
    <source>
        <dbReference type="EMBL" id="EDV28398.1"/>
    </source>
</evidence>
<dbReference type="HOGENOM" id="CLU_004747_7_1_1"/>
<sequence>MATGKSKKETKMRIRAFPMSMEEKYVDDIWQLLRNAIIEILNKNNSGLSFEELYRNAYTMVLHKHGDRLYTGCKDVIAEYLRKVCQDLRNSVDNNFLTILNRAWTDHQTAMTMIRDILMYMDRVYVHGKSLDTIYNMGLILFRDLVARSGHIRDYLCKTLLELVDKERQGEVVDRGAVKNACHMLINLSLGGRSVYEEDFEQPFLEQSAEFYQREGQKYLQENDSSTYIKKVEGRLNEEAERAAHYLDKSTEKRIVRVVEAELIEKHMKTVIEMENSGLVSMLRNAKMDDLARMYSMMNRVHGGVELMCDCMGVYLKSQGKALVNDDDGKTGIAFIQSVIDLKDIYEQFLEKSFDNNRHFKQTINKEFESFLNINPRAPEYLSLYIDDKLKKGTKGLSDQEIELLLEKTMVLFRYLQDKDVFEKYYKQHLAKRLLLGKSSSNEMENSMIFKLKSECGCQFTSKLEGMFKDMSVSETVMEKFKKHLDSSQTTINFDLNIRVLTAGFWPSQLSSNQCNIPTEISTCYDAFQSFYLGGHNGRKLVLQAQLGFADLHATFFGSKKPDSVKLETRNHILQVSTFQMVILLLFNSKEKLSFEELKIATNIPDRDLIRALQSLACGKTSQRILTKNPKSKEIGPADEFIVNDNFTSKLVRVKIQTAAIIRIMKARKQLHHSALVVETTELLTARFMPHPMVIKKRIESLIEREYLRRTDDRKMYSYVA</sequence>
<comment type="similarity">
    <text evidence="1 4 5">Belongs to the cullin family.</text>
</comment>
<name>B3RI66_TRIAD</name>
<dbReference type="SMART" id="SM00884">
    <property type="entry name" value="Cullin_Nedd8"/>
    <property type="match status" value="1"/>
</dbReference>
<dbReference type="OMA" id="MFKDMTI"/>
<evidence type="ECO:0000259" key="6">
    <source>
        <dbReference type="PROSITE" id="PS50069"/>
    </source>
</evidence>
<evidence type="ECO:0000256" key="4">
    <source>
        <dbReference type="PROSITE-ProRule" id="PRU00330"/>
    </source>
</evidence>
<dbReference type="InterPro" id="IPR016159">
    <property type="entry name" value="Cullin_repeat-like_dom_sf"/>
</dbReference>
<gene>
    <name evidence="7" type="ORF">TRIADDRAFT_51283</name>
</gene>
<keyword evidence="3" id="KW-0832">Ubl conjugation</keyword>
<dbReference type="EMBL" id="DS985241">
    <property type="protein sequence ID" value="EDV28398.1"/>
    <property type="molecule type" value="Genomic_DNA"/>
</dbReference>
<dbReference type="InterPro" id="IPR059120">
    <property type="entry name" value="Cullin-like_AB"/>
</dbReference>
<protein>
    <recommendedName>
        <fullName evidence="6">Cullin family profile domain-containing protein</fullName>
    </recommendedName>
</protein>
<dbReference type="GeneID" id="6749635"/>
<dbReference type="InterPro" id="IPR036390">
    <property type="entry name" value="WH_DNA-bd_sf"/>
</dbReference>
<dbReference type="STRING" id="10228.B3RI66"/>
<dbReference type="Gene3D" id="1.10.10.10">
    <property type="entry name" value="Winged helix-like DNA-binding domain superfamily/Winged helix DNA-binding domain"/>
    <property type="match status" value="1"/>
</dbReference>
<dbReference type="SUPFAM" id="SSF74788">
    <property type="entry name" value="Cullin repeat-like"/>
    <property type="match status" value="1"/>
</dbReference>
<evidence type="ECO:0000256" key="1">
    <source>
        <dbReference type="ARBA" id="ARBA00006019"/>
    </source>
</evidence>
<dbReference type="eggNOG" id="KOG2166">
    <property type="taxonomic scope" value="Eukaryota"/>
</dbReference>
<proteinExistence type="inferred from homology"/>
<dbReference type="PANTHER" id="PTHR11932">
    <property type="entry name" value="CULLIN"/>
    <property type="match status" value="1"/>
</dbReference>
<dbReference type="Gene3D" id="1.20.1310.10">
    <property type="entry name" value="Cullin Repeats"/>
    <property type="match status" value="4"/>
</dbReference>
<dbReference type="InterPro" id="IPR045093">
    <property type="entry name" value="Cullin"/>
</dbReference>
<dbReference type="GO" id="GO:0031463">
    <property type="term" value="C:Cul3-RING ubiquitin ligase complex"/>
    <property type="evidence" value="ECO:0000318"/>
    <property type="project" value="GO_Central"/>
</dbReference>
<dbReference type="InterPro" id="IPR016157">
    <property type="entry name" value="Cullin_CS"/>
</dbReference>
<dbReference type="Proteomes" id="UP000009022">
    <property type="component" value="Unassembled WGS sequence"/>
</dbReference>
<dbReference type="GO" id="GO:0006511">
    <property type="term" value="P:ubiquitin-dependent protein catabolic process"/>
    <property type="evidence" value="ECO:0007669"/>
    <property type="project" value="InterPro"/>
</dbReference>
<dbReference type="FunCoup" id="B3RI66">
    <property type="interactions" value="2478"/>
</dbReference>
<dbReference type="FunFam" id="1.20.1310.10:FF:000006">
    <property type="entry name" value="Cullin 3"/>
    <property type="match status" value="1"/>
</dbReference>
<feature type="domain" description="Cullin family profile" evidence="6">
    <location>
        <begin position="377"/>
        <end position="617"/>
    </location>
</feature>
<dbReference type="FunFam" id="1.20.1310.10:FF:000002">
    <property type="entry name" value="cullin-3 isoform X1"/>
    <property type="match status" value="1"/>
</dbReference>
<dbReference type="Pfam" id="PF10557">
    <property type="entry name" value="Cullin_Nedd8"/>
    <property type="match status" value="1"/>
</dbReference>
<dbReference type="InterPro" id="IPR036317">
    <property type="entry name" value="Cullin_homology_sf"/>
</dbReference>
<dbReference type="SMART" id="SM00182">
    <property type="entry name" value="CULLIN"/>
    <property type="match status" value="1"/>
</dbReference>
<evidence type="ECO:0000313" key="8">
    <source>
        <dbReference type="Proteomes" id="UP000009022"/>
    </source>
</evidence>
<dbReference type="AlphaFoldDB" id="B3RI66"/>
<dbReference type="PROSITE" id="PS01256">
    <property type="entry name" value="CULLIN_1"/>
    <property type="match status" value="1"/>
</dbReference>
<evidence type="ECO:0000256" key="5">
    <source>
        <dbReference type="RuleBase" id="RU003829"/>
    </source>
</evidence>
<dbReference type="InterPro" id="IPR016158">
    <property type="entry name" value="Cullin_homology"/>
</dbReference>
<dbReference type="Pfam" id="PF26557">
    <property type="entry name" value="Cullin_AB"/>
    <property type="match status" value="1"/>
</dbReference>
<dbReference type="PhylomeDB" id="B3RI66"/>
<keyword evidence="8" id="KW-1185">Reference proteome</keyword>
<dbReference type="Gene3D" id="3.30.230.130">
    <property type="entry name" value="Cullin, Chain C, Domain 2"/>
    <property type="match status" value="1"/>
</dbReference>
<dbReference type="InterPro" id="IPR001373">
    <property type="entry name" value="Cullin_N"/>
</dbReference>
<dbReference type="FunFam" id="1.20.1310.10:FF:000001">
    <property type="entry name" value="Cullin 3"/>
    <property type="match status" value="1"/>
</dbReference>
<organism evidence="7 8">
    <name type="scientific">Trichoplax adhaerens</name>
    <name type="common">Trichoplax reptans</name>
    <dbReference type="NCBI Taxonomy" id="10228"/>
    <lineage>
        <taxon>Eukaryota</taxon>
        <taxon>Metazoa</taxon>
        <taxon>Placozoa</taxon>
        <taxon>Uniplacotomia</taxon>
        <taxon>Trichoplacea</taxon>
        <taxon>Trichoplacidae</taxon>
        <taxon>Trichoplax</taxon>
    </lineage>
</organism>
<reference evidence="7 8" key="1">
    <citation type="journal article" date="2008" name="Nature">
        <title>The Trichoplax genome and the nature of placozoans.</title>
        <authorList>
            <person name="Srivastava M."/>
            <person name="Begovic E."/>
            <person name="Chapman J."/>
            <person name="Putnam N.H."/>
            <person name="Hellsten U."/>
            <person name="Kawashima T."/>
            <person name="Kuo A."/>
            <person name="Mitros T."/>
            <person name="Salamov A."/>
            <person name="Carpenter M.L."/>
            <person name="Signorovitch A.Y."/>
            <person name="Moreno M.A."/>
            <person name="Kamm K."/>
            <person name="Grimwood J."/>
            <person name="Schmutz J."/>
            <person name="Shapiro H."/>
            <person name="Grigoriev I.V."/>
            <person name="Buss L.W."/>
            <person name="Schierwater B."/>
            <person name="Dellaporta S.L."/>
            <person name="Rokhsar D.S."/>
        </authorList>
    </citation>
    <scope>NUCLEOTIDE SEQUENCE [LARGE SCALE GENOMIC DNA]</scope>
    <source>
        <strain evidence="7 8">Grell-BS-1999</strain>
    </source>
</reference>
<dbReference type="CTD" id="6749635"/>
<dbReference type="OrthoDB" id="27073at2759"/>
<keyword evidence="2" id="KW-1017">Isopeptide bond</keyword>
<dbReference type="GO" id="GO:0016567">
    <property type="term" value="P:protein ubiquitination"/>
    <property type="evidence" value="ECO:0000318"/>
    <property type="project" value="GO_Central"/>
</dbReference>
<dbReference type="InParanoid" id="B3RI66"/>
<dbReference type="KEGG" id="tad:TRIADDRAFT_51283"/>
<dbReference type="FunFam" id="3.30.230.130:FF:000002">
    <property type="entry name" value="cullin-3 isoform X1"/>
    <property type="match status" value="1"/>
</dbReference>
<dbReference type="Pfam" id="PF00888">
    <property type="entry name" value="Cullin"/>
    <property type="match status" value="1"/>
</dbReference>
<dbReference type="GO" id="GO:0031625">
    <property type="term" value="F:ubiquitin protein ligase binding"/>
    <property type="evidence" value="ECO:0000318"/>
    <property type="project" value="GO_Central"/>
</dbReference>
<dbReference type="PROSITE" id="PS50069">
    <property type="entry name" value="CULLIN_2"/>
    <property type="match status" value="1"/>
</dbReference>
<dbReference type="InterPro" id="IPR036388">
    <property type="entry name" value="WH-like_DNA-bd_sf"/>
</dbReference>
<evidence type="ECO:0000256" key="3">
    <source>
        <dbReference type="ARBA" id="ARBA00022843"/>
    </source>
</evidence>
<evidence type="ECO:0000256" key="2">
    <source>
        <dbReference type="ARBA" id="ARBA00022499"/>
    </source>
</evidence>
<dbReference type="RefSeq" id="XP_002107600.1">
    <property type="nucleotide sequence ID" value="XM_002107564.1"/>
</dbReference>
<dbReference type="SUPFAM" id="SSF75632">
    <property type="entry name" value="Cullin homology domain"/>
    <property type="match status" value="1"/>
</dbReference>
<dbReference type="InterPro" id="IPR019559">
    <property type="entry name" value="Cullin_neddylation_domain"/>
</dbReference>